<proteinExistence type="predicted"/>
<keyword evidence="2" id="KW-1185">Reference proteome</keyword>
<evidence type="ECO:0000313" key="2">
    <source>
        <dbReference type="Proteomes" id="UP000266340"/>
    </source>
</evidence>
<protein>
    <submittedName>
        <fullName evidence="1">Uncharacterized protein</fullName>
    </submittedName>
</protein>
<reference evidence="1 2" key="1">
    <citation type="submission" date="2018-09" db="EMBL/GenBank/DDBJ databases">
        <title>Cohnella cavernae sp. nov., isolated from a karst cave.</title>
        <authorList>
            <person name="Zhu H."/>
        </authorList>
    </citation>
    <scope>NUCLEOTIDE SEQUENCE [LARGE SCALE GENOMIC DNA]</scope>
    <source>
        <strain evidence="1 2">K2E09-144</strain>
    </source>
</reference>
<sequence>MSASVITNAKWEDNRAAVEAKDTKWIKENVDVSKGIIPNVHFVVTLDNDGMCSHRREILRNLRKKSLSASYFRS</sequence>
<dbReference type="Proteomes" id="UP000266340">
    <property type="component" value="Unassembled WGS sequence"/>
</dbReference>
<evidence type="ECO:0000313" key="1">
    <source>
        <dbReference type="EMBL" id="RIE04515.1"/>
    </source>
</evidence>
<dbReference type="RefSeq" id="WP_119148183.1">
    <property type="nucleotide sequence ID" value="NZ_QXJM01000026.1"/>
</dbReference>
<gene>
    <name evidence="1" type="ORF">D3H35_05785</name>
</gene>
<comment type="caution">
    <text evidence="1">The sequence shown here is derived from an EMBL/GenBank/DDBJ whole genome shotgun (WGS) entry which is preliminary data.</text>
</comment>
<dbReference type="EMBL" id="QXJM01000026">
    <property type="protein sequence ID" value="RIE04515.1"/>
    <property type="molecule type" value="Genomic_DNA"/>
</dbReference>
<name>A0A398CPQ2_9BACL</name>
<accession>A0A398CPQ2</accession>
<dbReference type="AlphaFoldDB" id="A0A398CPQ2"/>
<organism evidence="1 2">
    <name type="scientific">Cohnella faecalis</name>
    <dbReference type="NCBI Taxonomy" id="2315694"/>
    <lineage>
        <taxon>Bacteria</taxon>
        <taxon>Bacillati</taxon>
        <taxon>Bacillota</taxon>
        <taxon>Bacilli</taxon>
        <taxon>Bacillales</taxon>
        <taxon>Paenibacillaceae</taxon>
        <taxon>Cohnella</taxon>
    </lineage>
</organism>